<organism evidence="3 4">
    <name type="scientific">Jaapia argillacea MUCL 33604</name>
    <dbReference type="NCBI Taxonomy" id="933084"/>
    <lineage>
        <taxon>Eukaryota</taxon>
        <taxon>Fungi</taxon>
        <taxon>Dikarya</taxon>
        <taxon>Basidiomycota</taxon>
        <taxon>Agaricomycotina</taxon>
        <taxon>Agaricomycetes</taxon>
        <taxon>Agaricomycetidae</taxon>
        <taxon>Jaapiales</taxon>
        <taxon>Jaapiaceae</taxon>
        <taxon>Jaapia</taxon>
    </lineage>
</organism>
<sequence>MVAESKTLTDIFGLSGKVGFVTGAGSGLGAEFCQALALAGADVVAADINLPNAEKTVASLIHTDNRKALALQLDVSNESAVRSAVDKAVAHFGHIDILFNNAGIADPNPRILHEYDSQDWRKVMNVNLDGVYYTAKAVLGVMVKQPTGGKVINIASMWGLVGGSLGTPSPAYVTAKGAVVNLTRELGLEYATKNIQVNALCPGFYKTHIANDAYDMTEFTDICVDFTPMGRIAAASEMSRSFYF</sequence>
<dbReference type="Pfam" id="PF00106">
    <property type="entry name" value="adh_short"/>
    <property type="match status" value="1"/>
</dbReference>
<dbReference type="PRINTS" id="PR00080">
    <property type="entry name" value="SDRFAMILY"/>
</dbReference>
<evidence type="ECO:0000313" key="3">
    <source>
        <dbReference type="EMBL" id="KDQ51410.1"/>
    </source>
</evidence>
<reference evidence="4" key="1">
    <citation type="journal article" date="2014" name="Proc. Natl. Acad. Sci. U.S.A.">
        <title>Extensive sampling of basidiomycete genomes demonstrates inadequacy of the white-rot/brown-rot paradigm for wood decay fungi.</title>
        <authorList>
            <person name="Riley R."/>
            <person name="Salamov A.A."/>
            <person name="Brown D.W."/>
            <person name="Nagy L.G."/>
            <person name="Floudas D."/>
            <person name="Held B.W."/>
            <person name="Levasseur A."/>
            <person name="Lombard V."/>
            <person name="Morin E."/>
            <person name="Otillar R."/>
            <person name="Lindquist E.A."/>
            <person name="Sun H."/>
            <person name="LaButti K.M."/>
            <person name="Schmutz J."/>
            <person name="Jabbour D."/>
            <person name="Luo H."/>
            <person name="Baker S.E."/>
            <person name="Pisabarro A.G."/>
            <person name="Walton J.D."/>
            <person name="Blanchette R.A."/>
            <person name="Henrissat B."/>
            <person name="Martin F."/>
            <person name="Cullen D."/>
            <person name="Hibbett D.S."/>
            <person name="Grigoriev I.V."/>
        </authorList>
    </citation>
    <scope>NUCLEOTIDE SEQUENCE [LARGE SCALE GENOMIC DNA]</scope>
    <source>
        <strain evidence="4">MUCL 33604</strain>
    </source>
</reference>
<dbReference type="PANTHER" id="PTHR42760:SF124">
    <property type="entry name" value="SHORT-CHAIN DEHYDROGENASE_REDUCTASE"/>
    <property type="match status" value="1"/>
</dbReference>
<dbReference type="OrthoDB" id="1888931at2759"/>
<proteinExistence type="inferred from homology"/>
<dbReference type="AlphaFoldDB" id="A0A067PC61"/>
<keyword evidence="4" id="KW-1185">Reference proteome</keyword>
<gene>
    <name evidence="3" type="ORF">JAAARDRAFT_62486</name>
</gene>
<dbReference type="EMBL" id="KL197748">
    <property type="protein sequence ID" value="KDQ51410.1"/>
    <property type="molecule type" value="Genomic_DNA"/>
</dbReference>
<dbReference type="PRINTS" id="PR00081">
    <property type="entry name" value="GDHRDH"/>
</dbReference>
<dbReference type="PANTHER" id="PTHR42760">
    <property type="entry name" value="SHORT-CHAIN DEHYDROGENASES/REDUCTASES FAMILY MEMBER"/>
    <property type="match status" value="1"/>
</dbReference>
<dbReference type="GO" id="GO:0016616">
    <property type="term" value="F:oxidoreductase activity, acting on the CH-OH group of donors, NAD or NADP as acceptor"/>
    <property type="evidence" value="ECO:0007669"/>
    <property type="project" value="TreeGrafter"/>
</dbReference>
<dbReference type="InterPro" id="IPR002347">
    <property type="entry name" value="SDR_fam"/>
</dbReference>
<evidence type="ECO:0000256" key="2">
    <source>
        <dbReference type="RuleBase" id="RU000363"/>
    </source>
</evidence>
<dbReference type="Gene3D" id="3.40.50.720">
    <property type="entry name" value="NAD(P)-binding Rossmann-like Domain"/>
    <property type="match status" value="1"/>
</dbReference>
<dbReference type="STRING" id="933084.A0A067PC61"/>
<dbReference type="Proteomes" id="UP000027265">
    <property type="component" value="Unassembled WGS sequence"/>
</dbReference>
<protein>
    <submittedName>
        <fullName evidence="3">Uncharacterized protein</fullName>
    </submittedName>
</protein>
<dbReference type="InterPro" id="IPR036291">
    <property type="entry name" value="NAD(P)-bd_dom_sf"/>
</dbReference>
<dbReference type="SUPFAM" id="SSF51735">
    <property type="entry name" value="NAD(P)-binding Rossmann-fold domains"/>
    <property type="match status" value="1"/>
</dbReference>
<dbReference type="InParanoid" id="A0A067PC61"/>
<accession>A0A067PC61</accession>
<evidence type="ECO:0000313" key="4">
    <source>
        <dbReference type="Proteomes" id="UP000027265"/>
    </source>
</evidence>
<evidence type="ECO:0000256" key="1">
    <source>
        <dbReference type="ARBA" id="ARBA00006484"/>
    </source>
</evidence>
<dbReference type="HOGENOM" id="CLU_010194_1_0_1"/>
<name>A0A067PC61_9AGAM</name>
<comment type="similarity">
    <text evidence="1 2">Belongs to the short-chain dehydrogenases/reductases (SDR) family.</text>
</comment>
<dbReference type="FunFam" id="3.40.50.720:FF:000084">
    <property type="entry name" value="Short-chain dehydrogenase reductase"/>
    <property type="match status" value="1"/>
</dbReference>